<reference evidence="9" key="1">
    <citation type="journal article" date="2019" name="Int. J. Syst. Evol. Microbiol.">
        <title>The Global Catalogue of Microorganisms (GCM) 10K type strain sequencing project: providing services to taxonomists for standard genome sequencing and annotation.</title>
        <authorList>
            <consortium name="The Broad Institute Genomics Platform"/>
            <consortium name="The Broad Institute Genome Sequencing Center for Infectious Disease"/>
            <person name="Wu L."/>
            <person name="Ma J."/>
        </authorList>
    </citation>
    <scope>NUCLEOTIDE SEQUENCE [LARGE SCALE GENOMIC DNA]</scope>
    <source>
        <strain evidence="9">CCUG 55608</strain>
    </source>
</reference>
<evidence type="ECO:0000256" key="6">
    <source>
        <dbReference type="ARBA" id="ARBA00047942"/>
    </source>
</evidence>
<dbReference type="RefSeq" id="WP_265992442.1">
    <property type="nucleotide sequence ID" value="NZ_CP110973.1"/>
</dbReference>
<dbReference type="Gene3D" id="3.40.50.150">
    <property type="entry name" value="Vaccinia Virus protein VP39"/>
    <property type="match status" value="1"/>
</dbReference>
<evidence type="ECO:0000256" key="4">
    <source>
        <dbReference type="ARBA" id="ARBA00022679"/>
    </source>
</evidence>
<feature type="domain" description="DNA methylase N-4/N-6" evidence="7">
    <location>
        <begin position="120"/>
        <end position="438"/>
    </location>
</feature>
<evidence type="ECO:0000256" key="3">
    <source>
        <dbReference type="ARBA" id="ARBA00022603"/>
    </source>
</evidence>
<proteinExistence type="inferred from homology"/>
<dbReference type="EMBL" id="JBHTLP010000008">
    <property type="protein sequence ID" value="MFD1141936.1"/>
    <property type="molecule type" value="Genomic_DNA"/>
</dbReference>
<gene>
    <name evidence="8" type="ORF">ACFQ4C_12490</name>
</gene>
<dbReference type="InterPro" id="IPR002941">
    <property type="entry name" value="DNA_methylase_N4/N6"/>
</dbReference>
<evidence type="ECO:0000256" key="1">
    <source>
        <dbReference type="ARBA" id="ARBA00006594"/>
    </source>
</evidence>
<comment type="similarity">
    <text evidence="1">Belongs to the N(4)/N(6)-methyltransferase family.</text>
</comment>
<dbReference type="InterPro" id="IPR002052">
    <property type="entry name" value="DNA_methylase_N6_adenine_CS"/>
</dbReference>
<evidence type="ECO:0000259" key="7">
    <source>
        <dbReference type="Pfam" id="PF01555"/>
    </source>
</evidence>
<keyword evidence="5" id="KW-0949">S-adenosyl-L-methionine</keyword>
<organism evidence="8 9">
    <name type="scientific">Larkinella insperata</name>
    <dbReference type="NCBI Taxonomy" id="332158"/>
    <lineage>
        <taxon>Bacteria</taxon>
        <taxon>Pseudomonadati</taxon>
        <taxon>Bacteroidota</taxon>
        <taxon>Cytophagia</taxon>
        <taxon>Cytophagales</taxon>
        <taxon>Spirosomataceae</taxon>
        <taxon>Larkinella</taxon>
    </lineage>
</organism>
<protein>
    <recommendedName>
        <fullName evidence="2">site-specific DNA-methyltransferase (adenine-specific)</fullName>
        <ecNumber evidence="2">2.1.1.72</ecNumber>
    </recommendedName>
</protein>
<dbReference type="InterPro" id="IPR029063">
    <property type="entry name" value="SAM-dependent_MTases_sf"/>
</dbReference>
<evidence type="ECO:0000256" key="5">
    <source>
        <dbReference type="ARBA" id="ARBA00022691"/>
    </source>
</evidence>
<comment type="caution">
    <text evidence="8">The sequence shown here is derived from an EMBL/GenBank/DDBJ whole genome shotgun (WGS) entry which is preliminary data.</text>
</comment>
<dbReference type="PRINTS" id="PR00506">
    <property type="entry name" value="D21N6MTFRASE"/>
</dbReference>
<sequence length="625" mass="71619">MQSEKFKQVTDKLPLASPDLTQELLRTLRDAAPQIFSENKVDFNKLRTALGDVVDESAERYGLTWAGKREAFRNVQSPSVGTLRPQFEASQNWDTTDNLILEGDNLEILKLLQKSYYGKVKLIYIDPPYNTGNEFIYPDNFREGLDDYLRYSKQQTETGTAVSTNRETNGRYHSAWLSMMYPRLFLARNLLRQDGMIFVSIDDHEIHNLRLLMDEIFGEENFLGCFIWHRRQNADNRNQDRVSTDHEYVLLYKRFQASLRGKEIDVTKYTNPDNDPRGAWFSADLTGLANKEQRPNLHYDVVNPKTGIIYKPSPTRGWSCSSSTFQDLINKDQILWPKSPDGRPRLKKFLKEVENFQTGFSTLLKVGFTTEGTKLLQDLFEEKVFPFPKPVSLIKTIIQQATESNDIILDFFAGSGTTAQAVIEANQEDNNSRRFILIQLPESTGYKKYPTIAHLTRERVKRVIRRVLKANESQLNFSPERIERLGFRALKLDSSNFKIWKPDNVNLTLSQQLAIFANNIEIGRTDEDLLYEIILKSGLPLETKVHSIMVSNNIAYSVQDGSVIICLGPRLSIEIFREIFSTTTSIERSTPKVIICLDNAFHGDDSLKTNSILEAQSHGITLKTV</sequence>
<dbReference type="SUPFAM" id="SSF53335">
    <property type="entry name" value="S-adenosyl-L-methionine-dependent methyltransferases"/>
    <property type="match status" value="1"/>
</dbReference>
<dbReference type="InterPro" id="IPR002295">
    <property type="entry name" value="N4/N6-MTase_EcoPI_Mod-like"/>
</dbReference>
<accession>A0ABW3QAI4</accession>
<dbReference type="PROSITE" id="PS00092">
    <property type="entry name" value="N6_MTASE"/>
    <property type="match status" value="1"/>
</dbReference>
<evidence type="ECO:0000313" key="8">
    <source>
        <dbReference type="EMBL" id="MFD1141936.1"/>
    </source>
</evidence>
<dbReference type="EC" id="2.1.1.72" evidence="2"/>
<keyword evidence="3 8" id="KW-0489">Methyltransferase</keyword>
<dbReference type="GO" id="GO:0008168">
    <property type="term" value="F:methyltransferase activity"/>
    <property type="evidence" value="ECO:0007669"/>
    <property type="project" value="UniProtKB-KW"/>
</dbReference>
<dbReference type="GO" id="GO:0032259">
    <property type="term" value="P:methylation"/>
    <property type="evidence" value="ECO:0007669"/>
    <property type="project" value="UniProtKB-KW"/>
</dbReference>
<evidence type="ECO:0000256" key="2">
    <source>
        <dbReference type="ARBA" id="ARBA00011900"/>
    </source>
</evidence>
<dbReference type="Pfam" id="PF01555">
    <property type="entry name" value="N6_N4_Mtase"/>
    <property type="match status" value="1"/>
</dbReference>
<dbReference type="PIRSF" id="PIRSF015855">
    <property type="entry name" value="TypeIII_Mtase_mKpnI"/>
    <property type="match status" value="1"/>
</dbReference>
<keyword evidence="4 8" id="KW-0808">Transferase</keyword>
<name>A0ABW3QAI4_9BACT</name>
<evidence type="ECO:0000313" key="9">
    <source>
        <dbReference type="Proteomes" id="UP001597116"/>
    </source>
</evidence>
<keyword evidence="9" id="KW-1185">Reference proteome</keyword>
<dbReference type="Proteomes" id="UP001597116">
    <property type="component" value="Unassembled WGS sequence"/>
</dbReference>
<comment type="catalytic activity">
    <reaction evidence="6">
        <text>a 2'-deoxyadenosine in DNA + S-adenosyl-L-methionine = an N(6)-methyl-2'-deoxyadenosine in DNA + S-adenosyl-L-homocysteine + H(+)</text>
        <dbReference type="Rhea" id="RHEA:15197"/>
        <dbReference type="Rhea" id="RHEA-COMP:12418"/>
        <dbReference type="Rhea" id="RHEA-COMP:12419"/>
        <dbReference type="ChEBI" id="CHEBI:15378"/>
        <dbReference type="ChEBI" id="CHEBI:57856"/>
        <dbReference type="ChEBI" id="CHEBI:59789"/>
        <dbReference type="ChEBI" id="CHEBI:90615"/>
        <dbReference type="ChEBI" id="CHEBI:90616"/>
        <dbReference type="EC" id="2.1.1.72"/>
    </reaction>
</comment>